<dbReference type="EMBL" id="LEKV01000989">
    <property type="protein sequence ID" value="KVI10846.1"/>
    <property type="molecule type" value="Genomic_DNA"/>
</dbReference>
<dbReference type="InterPro" id="IPR044670">
    <property type="entry name" value="SOFL"/>
</dbReference>
<dbReference type="Proteomes" id="UP000243975">
    <property type="component" value="Unassembled WGS sequence"/>
</dbReference>
<dbReference type="GO" id="GO:0009736">
    <property type="term" value="P:cytokinin-activated signaling pathway"/>
    <property type="evidence" value="ECO:0007669"/>
    <property type="project" value="UniProtKB-KW"/>
</dbReference>
<comment type="similarity">
    <text evidence="6">Belongs to the SOFL plant protein family.</text>
</comment>
<sequence>MEQVFGSGCSSGCESGWTLYLEHSMYPSHSLQNPNNGDGFICKKGSFTHEDYEVEEEEEEEEEDMSMVSDASSGPPHFQEQEEECFNTNNNGGGGGGGCCVYPPLPSLIDHPTNGKRQKIPKQPNLHRKVQDLPSFLDDTASSPFFNFSNNNLTVTSNKASMADNDMIDYSQGYSTTYFEGKSTFQDHFGFFHPSVSGTQLQQNQLSVFIFLHSGVVLYKPSMHLDSNKMYIFLMHTRWFEGKR</sequence>
<evidence type="ECO:0000256" key="3">
    <source>
        <dbReference type="ARBA" id="ARBA00022712"/>
    </source>
</evidence>
<dbReference type="PANTHER" id="PTHR33347">
    <property type="entry name" value="OSJNBA0091C07.3 PROTEIN"/>
    <property type="match status" value="1"/>
</dbReference>
<keyword evidence="3" id="KW-0203">Cytokinin biosynthesis</keyword>
<evidence type="ECO:0000256" key="2">
    <source>
        <dbReference type="ARBA" id="ARBA00022490"/>
    </source>
</evidence>
<accession>A0A118K6K6</accession>
<evidence type="ECO:0000256" key="1">
    <source>
        <dbReference type="ARBA" id="ARBA00004496"/>
    </source>
</evidence>
<keyword evidence="5" id="KW-0539">Nucleus</keyword>
<keyword evidence="2" id="KW-0963">Cytoplasm</keyword>
<organism evidence="8 9">
    <name type="scientific">Cynara cardunculus var. scolymus</name>
    <name type="common">Globe artichoke</name>
    <name type="synonym">Cynara scolymus</name>
    <dbReference type="NCBI Taxonomy" id="59895"/>
    <lineage>
        <taxon>Eukaryota</taxon>
        <taxon>Viridiplantae</taxon>
        <taxon>Streptophyta</taxon>
        <taxon>Embryophyta</taxon>
        <taxon>Tracheophyta</taxon>
        <taxon>Spermatophyta</taxon>
        <taxon>Magnoliopsida</taxon>
        <taxon>eudicotyledons</taxon>
        <taxon>Gunneridae</taxon>
        <taxon>Pentapetalae</taxon>
        <taxon>asterids</taxon>
        <taxon>campanulids</taxon>
        <taxon>Asterales</taxon>
        <taxon>Asteraceae</taxon>
        <taxon>Carduoideae</taxon>
        <taxon>Cardueae</taxon>
        <taxon>Carduinae</taxon>
        <taxon>Cynara</taxon>
    </lineage>
</organism>
<protein>
    <submittedName>
        <fullName evidence="8">Uncharacterized protein</fullName>
    </submittedName>
</protein>
<evidence type="ECO:0000313" key="9">
    <source>
        <dbReference type="Proteomes" id="UP000243975"/>
    </source>
</evidence>
<dbReference type="GO" id="GO:0009691">
    <property type="term" value="P:cytokinin biosynthetic process"/>
    <property type="evidence" value="ECO:0007669"/>
    <property type="project" value="UniProtKB-KW"/>
</dbReference>
<evidence type="ECO:0000256" key="4">
    <source>
        <dbReference type="ARBA" id="ARBA00022864"/>
    </source>
</evidence>
<dbReference type="Gramene" id="KVI10846">
    <property type="protein sequence ID" value="KVI10846"/>
    <property type="gene ID" value="Ccrd_010751"/>
</dbReference>
<dbReference type="OMA" id="QNQWFEG"/>
<keyword evidence="9" id="KW-1185">Reference proteome</keyword>
<name>A0A118K6K6_CYNCS</name>
<evidence type="ECO:0000313" key="8">
    <source>
        <dbReference type="EMBL" id="KVI10846.1"/>
    </source>
</evidence>
<feature type="region of interest" description="Disordered" evidence="7">
    <location>
        <begin position="51"/>
        <end position="90"/>
    </location>
</feature>
<feature type="compositionally biased region" description="Acidic residues" evidence="7">
    <location>
        <begin position="52"/>
        <end position="65"/>
    </location>
</feature>
<reference evidence="8 9" key="1">
    <citation type="journal article" date="2016" name="Sci. Rep.">
        <title>The genome sequence of the outbreeding globe artichoke constructed de novo incorporating a phase-aware low-pass sequencing strategy of F1 progeny.</title>
        <authorList>
            <person name="Scaglione D."/>
            <person name="Reyes-Chin-Wo S."/>
            <person name="Acquadro A."/>
            <person name="Froenicke L."/>
            <person name="Portis E."/>
            <person name="Beitel C."/>
            <person name="Tirone M."/>
            <person name="Mauro R."/>
            <person name="Lo Monaco A."/>
            <person name="Mauromicale G."/>
            <person name="Faccioli P."/>
            <person name="Cattivelli L."/>
            <person name="Rieseberg L."/>
            <person name="Michelmore R."/>
            <person name="Lanteri S."/>
        </authorList>
    </citation>
    <scope>NUCLEOTIDE SEQUENCE [LARGE SCALE GENOMIC DNA]</scope>
    <source>
        <strain evidence="8">2C</strain>
    </source>
</reference>
<keyword evidence="4" id="KW-0932">Cytokinin signaling pathway</keyword>
<dbReference type="AlphaFoldDB" id="A0A118K6K6"/>
<comment type="subcellular location">
    <subcellularLocation>
        <location evidence="1">Cytoplasm</location>
    </subcellularLocation>
</comment>
<gene>
    <name evidence="8" type="ORF">Ccrd_010751</name>
</gene>
<dbReference type="PANTHER" id="PTHR33347:SF1">
    <property type="entry name" value="PROTEIN SOB FIVE-LIKE 5"/>
    <property type="match status" value="1"/>
</dbReference>
<evidence type="ECO:0000256" key="7">
    <source>
        <dbReference type="SAM" id="MobiDB-lite"/>
    </source>
</evidence>
<proteinExistence type="inferred from homology"/>
<dbReference type="STRING" id="59895.A0A118K6K6"/>
<comment type="caution">
    <text evidence="8">The sequence shown here is derived from an EMBL/GenBank/DDBJ whole genome shotgun (WGS) entry which is preliminary data.</text>
</comment>
<dbReference type="GO" id="GO:0005737">
    <property type="term" value="C:cytoplasm"/>
    <property type="evidence" value="ECO:0007669"/>
    <property type="project" value="UniProtKB-SubCell"/>
</dbReference>
<evidence type="ECO:0000256" key="5">
    <source>
        <dbReference type="ARBA" id="ARBA00023242"/>
    </source>
</evidence>
<evidence type="ECO:0000256" key="6">
    <source>
        <dbReference type="ARBA" id="ARBA00024199"/>
    </source>
</evidence>